<sequence>MILLSEKFPVAFKMSE</sequence>
<accession>A0A2P2MYD1</accession>
<organism evidence="1">
    <name type="scientific">Rhizophora mucronata</name>
    <name type="common">Asiatic mangrove</name>
    <dbReference type="NCBI Taxonomy" id="61149"/>
    <lineage>
        <taxon>Eukaryota</taxon>
        <taxon>Viridiplantae</taxon>
        <taxon>Streptophyta</taxon>
        <taxon>Embryophyta</taxon>
        <taxon>Tracheophyta</taxon>
        <taxon>Spermatophyta</taxon>
        <taxon>Magnoliopsida</taxon>
        <taxon>eudicotyledons</taxon>
        <taxon>Gunneridae</taxon>
        <taxon>Pentapetalae</taxon>
        <taxon>rosids</taxon>
        <taxon>fabids</taxon>
        <taxon>Malpighiales</taxon>
        <taxon>Rhizophoraceae</taxon>
        <taxon>Rhizophora</taxon>
    </lineage>
</organism>
<evidence type="ECO:0000313" key="1">
    <source>
        <dbReference type="EMBL" id="MBX35214.1"/>
    </source>
</evidence>
<protein>
    <submittedName>
        <fullName evidence="1">Uncharacterized protein</fullName>
    </submittedName>
</protein>
<proteinExistence type="predicted"/>
<dbReference type="AlphaFoldDB" id="A0A2P2MYD1"/>
<reference evidence="1" key="1">
    <citation type="submission" date="2018-02" db="EMBL/GenBank/DDBJ databases">
        <title>Rhizophora mucronata_Transcriptome.</title>
        <authorList>
            <person name="Meera S.P."/>
            <person name="Sreeshan A."/>
            <person name="Augustine A."/>
        </authorList>
    </citation>
    <scope>NUCLEOTIDE SEQUENCE</scope>
    <source>
        <tissue evidence="1">Leaf</tissue>
    </source>
</reference>
<dbReference type="EMBL" id="GGEC01054730">
    <property type="protein sequence ID" value="MBX35214.1"/>
    <property type="molecule type" value="Transcribed_RNA"/>
</dbReference>
<name>A0A2P2MYD1_RHIMU</name>